<organismHost>
    <name type="scientific">Salmonella</name>
    <dbReference type="NCBI Taxonomy" id="590"/>
</organismHost>
<keyword evidence="2" id="KW-1185">Reference proteome</keyword>
<organism evidence="1 2">
    <name type="scientific">Salmonella phage Felix O1 (isolate Felix O1-VT1)</name>
    <name type="common">Bacteriophage Felix O1</name>
    <dbReference type="NCBI Taxonomy" id="1283336"/>
    <lineage>
        <taxon>Viruses</taxon>
        <taxon>Duplodnaviria</taxon>
        <taxon>Heunggongvirae</taxon>
        <taxon>Uroviricota</taxon>
        <taxon>Caudoviricetes</taxon>
        <taxon>Andersonviridae</taxon>
        <taxon>Ounavirinae</taxon>
        <taxon>Felixounavirus</taxon>
        <taxon>Felixounavirus felixO1</taxon>
    </lineage>
</organism>
<reference evidence="1 2" key="1">
    <citation type="submission" date="2000-11" db="EMBL/GenBank/DDBJ databases">
        <title>Bacteriophage Felix O1: Genetic Characterization.</title>
        <authorList>
            <person name="Sriranganathan N."/>
            <person name="Whichard J.M."/>
            <person name="Pierson F.W."/>
            <person name="Kapur V."/>
            <person name="Weigt L.A."/>
        </authorList>
    </citation>
    <scope>NUCLEOTIDE SEQUENCE [LARGE SCALE GENOMIC DNA]</scope>
    <source>
        <strain evidence="1">Felix O1-VT1</strain>
    </source>
</reference>
<protein>
    <submittedName>
        <fullName evidence="1">Uncharacterized protein</fullName>
    </submittedName>
</protein>
<dbReference type="EMBL" id="AF320576">
    <property type="protein sequence ID" value="AAQ14630.1"/>
    <property type="molecule type" value="Genomic_DNA"/>
</dbReference>
<name>Q6KGP9_BPFO1</name>
<sequence>MVFMLNALILFVNNSVVVICKVSVESFQVFLTVAFKATSTIPIITTKMCYDTGISIWFCYS</sequence>
<accession>Q6KGP9</accession>
<dbReference type="Proteomes" id="UP000009070">
    <property type="component" value="Segment"/>
</dbReference>
<evidence type="ECO:0000313" key="2">
    <source>
        <dbReference type="Proteomes" id="UP000009070"/>
    </source>
</evidence>
<proteinExistence type="predicted"/>
<evidence type="ECO:0000313" key="1">
    <source>
        <dbReference type="EMBL" id="AAQ14630.1"/>
    </source>
</evidence>